<dbReference type="SUPFAM" id="SSF52047">
    <property type="entry name" value="RNI-like"/>
    <property type="match status" value="1"/>
</dbReference>
<reference evidence="2" key="1">
    <citation type="submission" date="2020-06" db="EMBL/GenBank/DDBJ databases">
        <authorList>
            <person name="Li T."/>
            <person name="Hu X."/>
            <person name="Zhang T."/>
            <person name="Song X."/>
            <person name="Zhang H."/>
            <person name="Dai N."/>
            <person name="Sheng W."/>
            <person name="Hou X."/>
            <person name="Wei L."/>
        </authorList>
    </citation>
    <scope>NUCLEOTIDE SEQUENCE</scope>
    <source>
        <strain evidence="2">KEN1</strain>
        <tissue evidence="2">Leaf</tissue>
    </source>
</reference>
<gene>
    <name evidence="2" type="ORF">Slati_3037900</name>
</gene>
<organism evidence="2">
    <name type="scientific">Sesamum latifolium</name>
    <dbReference type="NCBI Taxonomy" id="2727402"/>
    <lineage>
        <taxon>Eukaryota</taxon>
        <taxon>Viridiplantae</taxon>
        <taxon>Streptophyta</taxon>
        <taxon>Embryophyta</taxon>
        <taxon>Tracheophyta</taxon>
        <taxon>Spermatophyta</taxon>
        <taxon>Magnoliopsida</taxon>
        <taxon>eudicotyledons</taxon>
        <taxon>Gunneridae</taxon>
        <taxon>Pentapetalae</taxon>
        <taxon>asterids</taxon>
        <taxon>lamiids</taxon>
        <taxon>Lamiales</taxon>
        <taxon>Pedaliaceae</taxon>
        <taxon>Sesamum</taxon>
    </lineage>
</organism>
<name>A0AAW2VHT7_9LAMI</name>
<proteinExistence type="predicted"/>
<feature type="domain" description="F-box/LRR-repeat protein 15-like leucin rich repeat" evidence="1">
    <location>
        <begin position="77"/>
        <end position="333"/>
    </location>
</feature>
<dbReference type="PANTHER" id="PTHR13318:SF95">
    <property type="entry name" value="F-BOX PROTEIN YLR352W"/>
    <property type="match status" value="1"/>
</dbReference>
<dbReference type="Gene3D" id="3.80.10.10">
    <property type="entry name" value="Ribonuclease Inhibitor"/>
    <property type="match status" value="2"/>
</dbReference>
<evidence type="ECO:0000259" key="1">
    <source>
        <dbReference type="Pfam" id="PF25372"/>
    </source>
</evidence>
<protein>
    <submittedName>
        <fullName evidence="2">F-box protein</fullName>
    </submittedName>
</protein>
<dbReference type="AlphaFoldDB" id="A0AAW2VHT7"/>
<dbReference type="PANTHER" id="PTHR13318">
    <property type="entry name" value="PARTNER OF PAIRED, ISOFORM B-RELATED"/>
    <property type="match status" value="1"/>
</dbReference>
<comment type="caution">
    <text evidence="2">The sequence shown here is derived from an EMBL/GenBank/DDBJ whole genome shotgun (WGS) entry which is preliminary data.</text>
</comment>
<evidence type="ECO:0000313" key="2">
    <source>
        <dbReference type="EMBL" id="KAL0428631.1"/>
    </source>
</evidence>
<dbReference type="GO" id="GO:0031146">
    <property type="term" value="P:SCF-dependent proteasomal ubiquitin-dependent protein catabolic process"/>
    <property type="evidence" value="ECO:0007669"/>
    <property type="project" value="TreeGrafter"/>
</dbReference>
<dbReference type="InterPro" id="IPR057207">
    <property type="entry name" value="FBXL15_LRR"/>
</dbReference>
<dbReference type="EMBL" id="JACGWN010000010">
    <property type="protein sequence ID" value="KAL0428631.1"/>
    <property type="molecule type" value="Genomic_DNA"/>
</dbReference>
<dbReference type="InterPro" id="IPR006553">
    <property type="entry name" value="Leu-rich_rpt_Cys-con_subtyp"/>
</dbReference>
<dbReference type="InterPro" id="IPR032675">
    <property type="entry name" value="LRR_dom_sf"/>
</dbReference>
<dbReference type="SMART" id="SM00367">
    <property type="entry name" value="LRR_CC"/>
    <property type="match status" value="7"/>
</dbReference>
<dbReference type="Pfam" id="PF25372">
    <property type="entry name" value="DUF7885"/>
    <property type="match status" value="1"/>
</dbReference>
<sequence>MEVKKGAREVELMEVWSKETVPKVMNIVSSRLPQRDLISLLLVSPWIHRNLISHPSLWLVLDFHEMNNAGDRLVAALSLSRYQNVKHINLEFARDIEDKHLEIVNSKCGQSVKNLEVLNLNGCQKISDLGIEFITYNCSKLKVFSIYWNVRVSDLGIRNLVKNCKLVIDLNLSGCKNITDESLKLIAENYQGLQLLNLTRCIKLTDEGLQMILHKCSSLQSLNLYALSSFTDVAYKKISLLIHLRFLDLCGAQNLSDDGLSCIAKCKNLISLNLTWCVQVTDHGVIAIAEGCRSLEFLSLFGIVGVTDKSLEALSSFCSNTITTLDVNGCIGIKWLDVNLGQHTSESNNDYLFHVSSIAELLDVWVLQFMVTMGRSICWGRVSVATLSDAALYEVSFVDPWEFRDTMQTVSLGLLADGRNIPFFAEPK</sequence>
<dbReference type="GO" id="GO:0019005">
    <property type="term" value="C:SCF ubiquitin ligase complex"/>
    <property type="evidence" value="ECO:0007669"/>
    <property type="project" value="TreeGrafter"/>
</dbReference>
<dbReference type="FunFam" id="3.80.10.10:FF:000535">
    <property type="entry name" value="Leucine Rich Repeat family protein"/>
    <property type="match status" value="1"/>
</dbReference>
<accession>A0AAW2VHT7</accession>
<reference evidence="2" key="2">
    <citation type="journal article" date="2024" name="Plant">
        <title>Genomic evolution and insights into agronomic trait innovations of Sesamum species.</title>
        <authorList>
            <person name="Miao H."/>
            <person name="Wang L."/>
            <person name="Qu L."/>
            <person name="Liu H."/>
            <person name="Sun Y."/>
            <person name="Le M."/>
            <person name="Wang Q."/>
            <person name="Wei S."/>
            <person name="Zheng Y."/>
            <person name="Lin W."/>
            <person name="Duan Y."/>
            <person name="Cao H."/>
            <person name="Xiong S."/>
            <person name="Wang X."/>
            <person name="Wei L."/>
            <person name="Li C."/>
            <person name="Ma Q."/>
            <person name="Ju M."/>
            <person name="Zhao R."/>
            <person name="Li G."/>
            <person name="Mu C."/>
            <person name="Tian Q."/>
            <person name="Mei H."/>
            <person name="Zhang T."/>
            <person name="Gao T."/>
            <person name="Zhang H."/>
        </authorList>
    </citation>
    <scope>NUCLEOTIDE SEQUENCE</scope>
    <source>
        <strain evidence="2">KEN1</strain>
    </source>
</reference>